<reference evidence="6 7" key="1">
    <citation type="journal article" date="2013" name="Nat. Commun.">
        <title>Genome sequence and functional genomic analysis of the oil-degrading bacterium Oleispira antarctica.</title>
        <authorList>
            <person name="Kube M."/>
            <person name="Chernikova T.N."/>
            <person name="Al-Ramahi Y."/>
            <person name="Beloqui A."/>
            <person name="Lopez-Cortez N."/>
            <person name="Guazzaroni M.E."/>
            <person name="Heipieper H.J."/>
            <person name="Klages S."/>
            <person name="Kotsyurbenko O.R."/>
            <person name="Langer I."/>
            <person name="Nechitaylo T.Y."/>
            <person name="Lunsdorf H."/>
            <person name="Fernandez M."/>
            <person name="Juarez S."/>
            <person name="Ciordia S."/>
            <person name="Singer A."/>
            <person name="Kagan O."/>
            <person name="Egorova O."/>
            <person name="Petit P.A."/>
            <person name="Stogios P."/>
            <person name="Kim Y."/>
            <person name="Tchigvintsev A."/>
            <person name="Flick R."/>
            <person name="Denaro R."/>
            <person name="Genovese M."/>
            <person name="Albar J.P."/>
            <person name="Reva O.N."/>
            <person name="Martinez-Gomariz M."/>
            <person name="Tran H."/>
            <person name="Ferrer M."/>
            <person name="Savchenko A."/>
            <person name="Yakunin A.F."/>
            <person name="Yakimov M.M."/>
            <person name="Golyshina O.V."/>
            <person name="Reinhardt R."/>
            <person name="Golyshin P.N."/>
        </authorList>
    </citation>
    <scope>NUCLEOTIDE SEQUENCE [LARGE SCALE GENOMIC DNA]</scope>
</reference>
<keyword evidence="2 6" id="KW-0012">Acyltransferase</keyword>
<protein>
    <submittedName>
        <fullName evidence="6">3-oxoacyl-[acyl-carrier-protein] synthase 3</fullName>
        <ecNumber evidence="6">2.3.1.41</ecNumber>
    </submittedName>
</protein>
<dbReference type="GO" id="GO:0004315">
    <property type="term" value="F:3-oxoacyl-[acyl-carrier-protein] synthase activity"/>
    <property type="evidence" value="ECO:0007669"/>
    <property type="project" value="UniProtKB-EC"/>
</dbReference>
<dbReference type="Gene3D" id="3.40.47.10">
    <property type="match status" value="2"/>
</dbReference>
<dbReference type="GO" id="GO:0006633">
    <property type="term" value="P:fatty acid biosynthetic process"/>
    <property type="evidence" value="ECO:0007669"/>
    <property type="project" value="InterPro"/>
</dbReference>
<evidence type="ECO:0000259" key="4">
    <source>
        <dbReference type="Pfam" id="PF08541"/>
    </source>
</evidence>
<gene>
    <name evidence="6" type="primary">fabH</name>
    <name evidence="6" type="ORF">OLEAN_C17410</name>
</gene>
<evidence type="ECO:0000259" key="5">
    <source>
        <dbReference type="Pfam" id="PF08545"/>
    </source>
</evidence>
<dbReference type="GO" id="GO:0044550">
    <property type="term" value="P:secondary metabolite biosynthetic process"/>
    <property type="evidence" value="ECO:0007669"/>
    <property type="project" value="TreeGrafter"/>
</dbReference>
<dbReference type="Pfam" id="PF08541">
    <property type="entry name" value="ACP_syn_III_C"/>
    <property type="match status" value="1"/>
</dbReference>
<dbReference type="SUPFAM" id="SSF53901">
    <property type="entry name" value="Thiolase-like"/>
    <property type="match status" value="1"/>
</dbReference>
<dbReference type="STRING" id="698738.OLEAN_C17410"/>
<keyword evidence="3" id="KW-0812">Transmembrane</keyword>
<evidence type="ECO:0000256" key="1">
    <source>
        <dbReference type="ARBA" id="ARBA00022679"/>
    </source>
</evidence>
<sequence length="345" mass="38181">MTKARFESIGAYIPNKRVSTEELTANMNIPPQFDLEAITGIKTRSWKEDKDDSYTMAIDAANSCLENSKYEAADLDIIISCSIARFVGDCSYYEPPMSLFLKHKLGAHKAIFFDVSNACAGMFSGLYILESMIKAGVVKNGLVVSGEYISTIAETAVLEAKDIYDPQFGSLTVGDAGAAVILDKAVDDNDVIDCFNLISTPEYSDLAIGKPSNDSNRYAMYASNSKMHTEERLKIWPNFQIDMLAKEGKDFKSEQFDYIIHHQVGSKFVERLLKVGKEAFSAEQPESLNVLEKYGNTSSTSHFIVLYEYLKANKLKDKSKILMVPAASGFVTGFLSMSINNLAVK</sequence>
<dbReference type="KEGG" id="oai:OLEAN_C17410"/>
<name>R4YM64_OLEAN</name>
<feature type="transmembrane region" description="Helical" evidence="3">
    <location>
        <begin position="321"/>
        <end position="339"/>
    </location>
</feature>
<evidence type="ECO:0000313" key="7">
    <source>
        <dbReference type="Proteomes" id="UP000032749"/>
    </source>
</evidence>
<evidence type="ECO:0000313" key="6">
    <source>
        <dbReference type="EMBL" id="CCK75917.1"/>
    </source>
</evidence>
<evidence type="ECO:0000256" key="3">
    <source>
        <dbReference type="SAM" id="Phobius"/>
    </source>
</evidence>
<dbReference type="HOGENOM" id="CLU_039592_4_2_6"/>
<dbReference type="AlphaFoldDB" id="R4YM64"/>
<proteinExistence type="predicted"/>
<dbReference type="Pfam" id="PF08545">
    <property type="entry name" value="ACP_syn_III"/>
    <property type="match status" value="1"/>
</dbReference>
<keyword evidence="3" id="KW-0472">Membrane</keyword>
<organism evidence="6 7">
    <name type="scientific">Oleispira antarctica RB-8</name>
    <dbReference type="NCBI Taxonomy" id="698738"/>
    <lineage>
        <taxon>Bacteria</taxon>
        <taxon>Pseudomonadati</taxon>
        <taxon>Pseudomonadota</taxon>
        <taxon>Gammaproteobacteria</taxon>
        <taxon>Oceanospirillales</taxon>
        <taxon>Oceanospirillaceae</taxon>
        <taxon>Oleispira</taxon>
    </lineage>
</organism>
<evidence type="ECO:0000256" key="2">
    <source>
        <dbReference type="ARBA" id="ARBA00023315"/>
    </source>
</evidence>
<dbReference type="EMBL" id="FO203512">
    <property type="protein sequence ID" value="CCK75917.1"/>
    <property type="molecule type" value="Genomic_DNA"/>
</dbReference>
<feature type="domain" description="Beta-ketoacyl-[acyl-carrier-protein] synthase III N-terminal" evidence="5">
    <location>
        <begin position="113"/>
        <end position="192"/>
    </location>
</feature>
<accession>R4YM64</accession>
<keyword evidence="1 6" id="KW-0808">Transferase</keyword>
<keyword evidence="3" id="KW-1133">Transmembrane helix</keyword>
<feature type="domain" description="Beta-ketoacyl-[acyl-carrier-protein] synthase III C-terminal" evidence="4">
    <location>
        <begin position="250"/>
        <end position="333"/>
    </location>
</feature>
<dbReference type="InterPro" id="IPR013751">
    <property type="entry name" value="ACP_syn_III_N"/>
</dbReference>
<dbReference type="PANTHER" id="PTHR34069:SF3">
    <property type="entry name" value="ACYL-COA:ACYL-COA ALKYLTRANSFERASE"/>
    <property type="match status" value="1"/>
</dbReference>
<dbReference type="PANTHER" id="PTHR34069">
    <property type="entry name" value="3-OXOACYL-[ACYL-CARRIER-PROTEIN] SYNTHASE 3"/>
    <property type="match status" value="1"/>
</dbReference>
<keyword evidence="7" id="KW-1185">Reference proteome</keyword>
<dbReference type="EC" id="2.3.1.41" evidence="6"/>
<dbReference type="Proteomes" id="UP000032749">
    <property type="component" value="Chromosome"/>
</dbReference>
<dbReference type="InterPro" id="IPR016039">
    <property type="entry name" value="Thiolase-like"/>
</dbReference>
<dbReference type="InterPro" id="IPR013747">
    <property type="entry name" value="ACP_syn_III_C"/>
</dbReference>
<dbReference type="OrthoDB" id="9788274at2"/>
<dbReference type="PATRIC" id="fig|698738.3.peg.1803"/>